<dbReference type="STRING" id="1818881.A3196_12200"/>
<dbReference type="PANTHER" id="PTHR22602:SF0">
    <property type="entry name" value="TRANSFERASE CAF17, MITOCHONDRIAL-RELATED"/>
    <property type="match status" value="1"/>
</dbReference>
<reference evidence="2 3" key="1">
    <citation type="submission" date="2016-03" db="EMBL/GenBank/DDBJ databases">
        <title>Chemosynthetic sulphur-oxidizing symbionts of marine invertebrate animals are capable of nitrogen fixation.</title>
        <authorList>
            <person name="Petersen J.M."/>
            <person name="Kemper A."/>
            <person name="Gruber-Vodicka H."/>
            <person name="Cardini U."/>
            <person name="Geest Mvander."/>
            <person name="Kleiner M."/>
            <person name="Bulgheresi S."/>
            <person name="Fussmann M."/>
            <person name="Herbold C."/>
            <person name="Seah B.K.B."/>
            <person name="Antony C.Paul."/>
            <person name="Liu D."/>
            <person name="Belitz A."/>
            <person name="Weber M."/>
        </authorList>
    </citation>
    <scope>NUCLEOTIDE SEQUENCE [LARGE SCALE GENOMIC DNA]</scope>
    <source>
        <strain evidence="2">G_D</strain>
    </source>
</reference>
<dbReference type="NCBIfam" id="TIGR03317">
    <property type="entry name" value="ygfZ_signature"/>
    <property type="match status" value="1"/>
</dbReference>
<keyword evidence="3" id="KW-1185">Reference proteome</keyword>
<dbReference type="InterPro" id="IPR017703">
    <property type="entry name" value="YgfZ/GCV_T_CS"/>
</dbReference>
<evidence type="ECO:0000259" key="1">
    <source>
        <dbReference type="Pfam" id="PF01571"/>
    </source>
</evidence>
<dbReference type="OrthoDB" id="9796287at2"/>
<accession>A0A1E2US28</accession>
<organism evidence="2 3">
    <name type="scientific">Candidatus Thiodiazotropha endoloripes</name>
    <dbReference type="NCBI Taxonomy" id="1818881"/>
    <lineage>
        <taxon>Bacteria</taxon>
        <taxon>Pseudomonadati</taxon>
        <taxon>Pseudomonadota</taxon>
        <taxon>Gammaproteobacteria</taxon>
        <taxon>Chromatiales</taxon>
        <taxon>Sedimenticolaceae</taxon>
        <taxon>Candidatus Thiodiazotropha</taxon>
    </lineage>
</organism>
<dbReference type="Proteomes" id="UP000094849">
    <property type="component" value="Unassembled WGS sequence"/>
</dbReference>
<dbReference type="InterPro" id="IPR006222">
    <property type="entry name" value="GCVT_N"/>
</dbReference>
<dbReference type="Gene3D" id="3.30.70.1400">
    <property type="entry name" value="Aminomethyltransferase beta-barrel domains"/>
    <property type="match status" value="1"/>
</dbReference>
<gene>
    <name evidence="2" type="ORF">A3196_12200</name>
</gene>
<evidence type="ECO:0000313" key="3">
    <source>
        <dbReference type="Proteomes" id="UP000094849"/>
    </source>
</evidence>
<dbReference type="AlphaFoldDB" id="A0A1E2US28"/>
<dbReference type="Gene3D" id="3.30.70.1630">
    <property type="match status" value="1"/>
</dbReference>
<dbReference type="EMBL" id="LVJZ01000003">
    <property type="protein sequence ID" value="ODB97451.1"/>
    <property type="molecule type" value="Genomic_DNA"/>
</dbReference>
<sequence>MNEEWTKFLASRTDNDQQGTELNCALNDLSHLGLIRVSGEDAEAYLQGQLTNDIREVTGSHSNLAGWCNAKGRMLANFRCFRREDDYYLQTPVENIPGVVQRLGMYILRAKVTLSDVSDELIRVGLTGDCSEALLQPFFDEMPEQPNDVQQQDQLTLIRLPGQKPRYEIVGPIQQLQELWLTAEGQAQPASTDFWALQEIQAGIPTIYQATKEAFVPQMTNMQLIDGVSFTKGCYTGQEVVARMQYLGKLKRRMYLAHVETSTVPQPGDELFARLSTSGQGTGKVVEAQANGDGYDLLAVIEIASAEEDQVLLGEQGSPLKIVNLPYPFAES</sequence>
<dbReference type="Pfam" id="PF01571">
    <property type="entry name" value="GCV_T"/>
    <property type="match status" value="1"/>
</dbReference>
<dbReference type="SUPFAM" id="SSF103025">
    <property type="entry name" value="Folate-binding domain"/>
    <property type="match status" value="1"/>
</dbReference>
<dbReference type="GO" id="GO:0016226">
    <property type="term" value="P:iron-sulfur cluster assembly"/>
    <property type="evidence" value="ECO:0007669"/>
    <property type="project" value="TreeGrafter"/>
</dbReference>
<dbReference type="InterPro" id="IPR029043">
    <property type="entry name" value="GcvT/YgfZ_C"/>
</dbReference>
<dbReference type="Gene3D" id="2.40.30.160">
    <property type="match status" value="1"/>
</dbReference>
<dbReference type="RefSeq" id="WP_069005218.1">
    <property type="nucleotide sequence ID" value="NZ_LVJW01000003.1"/>
</dbReference>
<evidence type="ECO:0000313" key="2">
    <source>
        <dbReference type="EMBL" id="ODB97451.1"/>
    </source>
</evidence>
<name>A0A1E2US28_9GAMM</name>
<dbReference type="InterPro" id="IPR045179">
    <property type="entry name" value="YgfZ/GcvT"/>
</dbReference>
<feature type="domain" description="GCVT N-terminal" evidence="1">
    <location>
        <begin position="17"/>
        <end position="141"/>
    </location>
</feature>
<protein>
    <submittedName>
        <fullName evidence="2">Folate-binding protein</fullName>
    </submittedName>
</protein>
<dbReference type="SUPFAM" id="SSF101790">
    <property type="entry name" value="Aminomethyltransferase beta-barrel domain"/>
    <property type="match status" value="1"/>
</dbReference>
<comment type="caution">
    <text evidence="2">The sequence shown here is derived from an EMBL/GenBank/DDBJ whole genome shotgun (WGS) entry which is preliminary data.</text>
</comment>
<proteinExistence type="predicted"/>
<dbReference type="PANTHER" id="PTHR22602">
    <property type="entry name" value="TRANSFERASE CAF17, MITOCHONDRIAL-RELATED"/>
    <property type="match status" value="1"/>
</dbReference>